<organism evidence="1 2">
    <name type="scientific">Arctium lappa</name>
    <name type="common">Greater burdock</name>
    <name type="synonym">Lappa major</name>
    <dbReference type="NCBI Taxonomy" id="4217"/>
    <lineage>
        <taxon>Eukaryota</taxon>
        <taxon>Viridiplantae</taxon>
        <taxon>Streptophyta</taxon>
        <taxon>Embryophyta</taxon>
        <taxon>Tracheophyta</taxon>
        <taxon>Spermatophyta</taxon>
        <taxon>Magnoliopsida</taxon>
        <taxon>eudicotyledons</taxon>
        <taxon>Gunneridae</taxon>
        <taxon>Pentapetalae</taxon>
        <taxon>asterids</taxon>
        <taxon>campanulids</taxon>
        <taxon>Asterales</taxon>
        <taxon>Asteraceae</taxon>
        <taxon>Carduoideae</taxon>
        <taxon>Cardueae</taxon>
        <taxon>Arctiinae</taxon>
        <taxon>Arctium</taxon>
    </lineage>
</organism>
<reference evidence="2" key="1">
    <citation type="journal article" date="2022" name="Mol. Ecol. Resour.">
        <title>The genomes of chicory, endive, great burdock and yacon provide insights into Asteraceae palaeo-polyploidization history and plant inulin production.</title>
        <authorList>
            <person name="Fan W."/>
            <person name="Wang S."/>
            <person name="Wang H."/>
            <person name="Wang A."/>
            <person name="Jiang F."/>
            <person name="Liu H."/>
            <person name="Zhao H."/>
            <person name="Xu D."/>
            <person name="Zhang Y."/>
        </authorList>
    </citation>
    <scope>NUCLEOTIDE SEQUENCE [LARGE SCALE GENOMIC DNA]</scope>
    <source>
        <strain evidence="2">cv. Niubang</strain>
    </source>
</reference>
<comment type="caution">
    <text evidence="1">The sequence shown here is derived from an EMBL/GenBank/DDBJ whole genome shotgun (WGS) entry which is preliminary data.</text>
</comment>
<evidence type="ECO:0000313" key="2">
    <source>
        <dbReference type="Proteomes" id="UP001055879"/>
    </source>
</evidence>
<dbReference type="EMBL" id="CM042050">
    <property type="protein sequence ID" value="KAI3734370.1"/>
    <property type="molecule type" value="Genomic_DNA"/>
</dbReference>
<dbReference type="Proteomes" id="UP001055879">
    <property type="component" value="Linkage Group LG04"/>
</dbReference>
<accession>A0ACB9CJE7</accession>
<protein>
    <submittedName>
        <fullName evidence="1">Uncharacterized protein</fullName>
    </submittedName>
</protein>
<gene>
    <name evidence="1" type="ORF">L6452_13838</name>
</gene>
<name>A0ACB9CJE7_ARCLA</name>
<keyword evidence="2" id="KW-1185">Reference proteome</keyword>
<evidence type="ECO:0000313" key="1">
    <source>
        <dbReference type="EMBL" id="KAI3734370.1"/>
    </source>
</evidence>
<sequence>MFVKLKAKEREKDRIISNYAKHFPVLLSPSPNVATVRRRVTAAQLLLVLLLRRAFRYPYRHFHQLLDLSVSSILYFAISLQSHLVHANQ</sequence>
<reference evidence="1 2" key="2">
    <citation type="journal article" date="2022" name="Mol. Ecol. Resour.">
        <title>The genomes of chicory, endive, great burdock and yacon provide insights into Asteraceae paleo-polyploidization history and plant inulin production.</title>
        <authorList>
            <person name="Fan W."/>
            <person name="Wang S."/>
            <person name="Wang H."/>
            <person name="Wang A."/>
            <person name="Jiang F."/>
            <person name="Liu H."/>
            <person name="Zhao H."/>
            <person name="Xu D."/>
            <person name="Zhang Y."/>
        </authorList>
    </citation>
    <scope>NUCLEOTIDE SEQUENCE [LARGE SCALE GENOMIC DNA]</scope>
    <source>
        <strain evidence="2">cv. Niubang</strain>
    </source>
</reference>
<proteinExistence type="predicted"/>